<accession>A0A2M4AT12</accession>
<dbReference type="PANTHER" id="PTHR13799">
    <property type="entry name" value="NGG1 INTERACTING FACTOR 3"/>
    <property type="match status" value="1"/>
</dbReference>
<name>A0A2M4AT12_9DIPT</name>
<keyword evidence="3" id="KW-0479">Metal-binding</keyword>
<dbReference type="InterPro" id="IPR002678">
    <property type="entry name" value="DUF34/NIF3"/>
</dbReference>
<dbReference type="GO" id="GO:0046872">
    <property type="term" value="F:metal ion binding"/>
    <property type="evidence" value="ECO:0007669"/>
    <property type="project" value="UniProtKB-KW"/>
</dbReference>
<dbReference type="GO" id="GO:0005739">
    <property type="term" value="C:mitochondrion"/>
    <property type="evidence" value="ECO:0007669"/>
    <property type="project" value="TreeGrafter"/>
</dbReference>
<dbReference type="SUPFAM" id="SSF102705">
    <property type="entry name" value="NIF3 (NGG1p interacting factor 3)-like"/>
    <property type="match status" value="1"/>
</dbReference>
<comment type="similarity">
    <text evidence="1">Belongs to the GTP cyclohydrolase I type 2/NIF3 family.</text>
</comment>
<sequence length="305" mass="33845">MCCTTSAVALKFASRGLALTLSRKYFSSHKMPQIMVDGVVAKLNEFAPESLCEKWDNVGLLIEPYMRRVVSNVLLTIDLTEMVMSEAVSLNAEFIISYHPPIFAPLKRITQKSWKERIVTLCLQEGIAVYSPHTCWDNVTNGVNDWLAAALPLASAQPIQENLSNPSYGSGRICVVQGELTLDRAIERIKKYTQVKTLQVARSHSALMNDTPIRTFAVCAGSGGSVLKGVKADLYITGEMSHHEILDATHQNIHVVLLGHSNSERGYLPVFQKILANMLQDYSDVNIHVSNFDADPIKVYPVRQT</sequence>
<dbReference type="Gene3D" id="3.40.1390.30">
    <property type="entry name" value="NIF3 (NGG1p interacting factor 3)-like"/>
    <property type="match status" value="1"/>
</dbReference>
<protein>
    <recommendedName>
        <fullName evidence="2">NIF3-like protein 1</fullName>
    </recommendedName>
</protein>
<dbReference type="EMBL" id="GGFK01010541">
    <property type="protein sequence ID" value="MBW43862.1"/>
    <property type="molecule type" value="Transcribed_RNA"/>
</dbReference>
<feature type="binding site" evidence="3">
    <location>
        <position position="260"/>
    </location>
    <ligand>
        <name>a divalent metal cation</name>
        <dbReference type="ChEBI" id="CHEBI:60240"/>
        <label>1</label>
    </ligand>
</feature>
<reference evidence="4" key="1">
    <citation type="submission" date="2018-01" db="EMBL/GenBank/DDBJ databases">
        <title>An insight into the sialome of Amazonian anophelines.</title>
        <authorList>
            <person name="Ribeiro J.M."/>
            <person name="Scarpassa V."/>
            <person name="Calvo E."/>
        </authorList>
    </citation>
    <scope>NUCLEOTIDE SEQUENCE</scope>
    <source>
        <tissue evidence="4">Salivary glands</tissue>
    </source>
</reference>
<proteinExistence type="inferred from homology"/>
<evidence type="ECO:0000256" key="1">
    <source>
        <dbReference type="ARBA" id="ARBA00006964"/>
    </source>
</evidence>
<evidence type="ECO:0000256" key="3">
    <source>
        <dbReference type="PIRSR" id="PIRSR602678-1"/>
    </source>
</evidence>
<feature type="binding site" evidence="3">
    <location>
        <position position="264"/>
    </location>
    <ligand>
        <name>a divalent metal cation</name>
        <dbReference type="ChEBI" id="CHEBI:60240"/>
        <label>1</label>
    </ligand>
</feature>
<dbReference type="PANTHER" id="PTHR13799:SF13">
    <property type="entry name" value="NIF3-LIKE PROTEIN 1"/>
    <property type="match status" value="1"/>
</dbReference>
<dbReference type="NCBIfam" id="TIGR00486">
    <property type="entry name" value="YbgI_SA1388"/>
    <property type="match status" value="1"/>
</dbReference>
<feature type="binding site" evidence="3">
    <location>
        <position position="99"/>
    </location>
    <ligand>
        <name>a divalent metal cation</name>
        <dbReference type="ChEBI" id="CHEBI:60240"/>
        <label>1</label>
    </ligand>
</feature>
<dbReference type="InterPro" id="IPR036069">
    <property type="entry name" value="DUF34/NIF3_sf"/>
</dbReference>
<dbReference type="FunFam" id="3.40.1390.30:FF:000001">
    <property type="entry name" value="GTP cyclohydrolase 1 type 2"/>
    <property type="match status" value="1"/>
</dbReference>
<dbReference type="AlphaFoldDB" id="A0A2M4AT12"/>
<evidence type="ECO:0000256" key="2">
    <source>
        <dbReference type="ARBA" id="ARBA00019069"/>
    </source>
</evidence>
<feature type="binding site" evidence="3">
    <location>
        <position position="137"/>
    </location>
    <ligand>
        <name>a divalent metal cation</name>
        <dbReference type="ChEBI" id="CHEBI:60240"/>
        <label>1</label>
    </ligand>
</feature>
<dbReference type="Pfam" id="PF01784">
    <property type="entry name" value="DUF34_NIF3"/>
    <property type="match status" value="1"/>
</dbReference>
<organism evidence="4">
    <name type="scientific">Anopheles triannulatus</name>
    <dbReference type="NCBI Taxonomy" id="58253"/>
    <lineage>
        <taxon>Eukaryota</taxon>
        <taxon>Metazoa</taxon>
        <taxon>Ecdysozoa</taxon>
        <taxon>Arthropoda</taxon>
        <taxon>Hexapoda</taxon>
        <taxon>Insecta</taxon>
        <taxon>Pterygota</taxon>
        <taxon>Neoptera</taxon>
        <taxon>Endopterygota</taxon>
        <taxon>Diptera</taxon>
        <taxon>Nematocera</taxon>
        <taxon>Culicoidea</taxon>
        <taxon>Culicidae</taxon>
        <taxon>Anophelinae</taxon>
        <taxon>Anopheles</taxon>
    </lineage>
</organism>
<evidence type="ECO:0000313" key="4">
    <source>
        <dbReference type="EMBL" id="MBW43862.1"/>
    </source>
</evidence>